<comment type="subcellular location">
    <subcellularLocation>
        <location evidence="1">Membrane</location>
        <topology evidence="1">Multi-pass membrane protein</topology>
    </subcellularLocation>
    <subcellularLocation>
        <location evidence="9">Mitochondrion inner membrane</location>
        <topology evidence="9">Multi-pass membrane protein</topology>
    </subcellularLocation>
</comment>
<dbReference type="PROSITE" id="PS00668">
    <property type="entry name" value="COMPLEX1_ND1_2"/>
    <property type="match status" value="1"/>
</dbReference>
<feature type="transmembrane region" description="Helical" evidence="11">
    <location>
        <begin position="103"/>
        <end position="125"/>
    </location>
</feature>
<feature type="transmembrane region" description="Helical" evidence="11">
    <location>
        <begin position="225"/>
        <end position="254"/>
    </location>
</feature>
<dbReference type="InterPro" id="IPR018086">
    <property type="entry name" value="NADH_UbQ_OxRdtase_su1_CS"/>
</dbReference>
<dbReference type="GO" id="GO:0003954">
    <property type="term" value="F:NADH dehydrogenase activity"/>
    <property type="evidence" value="ECO:0007669"/>
    <property type="project" value="TreeGrafter"/>
</dbReference>
<evidence type="ECO:0000256" key="11">
    <source>
        <dbReference type="SAM" id="Phobius"/>
    </source>
</evidence>
<reference evidence="12" key="1">
    <citation type="submission" date="2016-10" db="EMBL/GenBank/DDBJ databases">
        <title>Complete mitochondrial genomes of 50 helminths species.</title>
        <authorList>
            <person name="Kikuchi T."/>
            <person name="Holroyd N."/>
            <person name="Berriman M."/>
        </authorList>
    </citation>
    <scope>NUCLEOTIDE SEQUENCE</scope>
</reference>
<dbReference type="Pfam" id="PF00146">
    <property type="entry name" value="NADHdh"/>
    <property type="match status" value="1"/>
</dbReference>
<evidence type="ECO:0000256" key="1">
    <source>
        <dbReference type="ARBA" id="ARBA00004141"/>
    </source>
</evidence>
<dbReference type="GO" id="GO:0009060">
    <property type="term" value="P:aerobic respiration"/>
    <property type="evidence" value="ECO:0007669"/>
    <property type="project" value="TreeGrafter"/>
</dbReference>
<evidence type="ECO:0000256" key="8">
    <source>
        <dbReference type="ARBA" id="ARBA00023136"/>
    </source>
</evidence>
<organism evidence="12">
    <name type="scientific">Syphacia muris</name>
    <dbReference type="NCBI Taxonomy" id="451379"/>
    <lineage>
        <taxon>Eukaryota</taxon>
        <taxon>Metazoa</taxon>
        <taxon>Ecdysozoa</taxon>
        <taxon>Nematoda</taxon>
        <taxon>Chromadorea</taxon>
        <taxon>Rhabditida</taxon>
        <taxon>Spirurina</taxon>
        <taxon>Oxyuridomorpha</taxon>
        <taxon>Oxyuroidea</taxon>
        <taxon>Oxyuridae</taxon>
        <taxon>Syphacia</taxon>
    </lineage>
</organism>
<proteinExistence type="inferred from homology"/>
<keyword evidence="8 11" id="KW-0472">Membrane</keyword>
<feature type="transmembrane region" description="Helical" evidence="11">
    <location>
        <begin position="146"/>
        <end position="165"/>
    </location>
</feature>
<keyword evidence="9" id="KW-0520">NAD</keyword>
<dbReference type="PROSITE" id="PS00667">
    <property type="entry name" value="COMPLEX1_ND1_1"/>
    <property type="match status" value="1"/>
</dbReference>
<evidence type="ECO:0000256" key="4">
    <source>
        <dbReference type="ARBA" id="ARBA00022448"/>
    </source>
</evidence>
<feature type="transmembrane region" description="Helical" evidence="11">
    <location>
        <begin position="266"/>
        <end position="285"/>
    </location>
</feature>
<evidence type="ECO:0000256" key="9">
    <source>
        <dbReference type="RuleBase" id="RU000471"/>
    </source>
</evidence>
<dbReference type="AlphaFoldDB" id="A0A347YCC8"/>
<accession>A0A347YCC8</accession>
<evidence type="ECO:0000256" key="3">
    <source>
        <dbReference type="ARBA" id="ARBA00021009"/>
    </source>
</evidence>
<evidence type="ECO:0000256" key="7">
    <source>
        <dbReference type="ARBA" id="ARBA00023075"/>
    </source>
</evidence>
<evidence type="ECO:0000313" key="12">
    <source>
        <dbReference type="EMBL" id="BAV81438.1"/>
    </source>
</evidence>
<dbReference type="GO" id="GO:0005743">
    <property type="term" value="C:mitochondrial inner membrane"/>
    <property type="evidence" value="ECO:0007669"/>
    <property type="project" value="UniProtKB-SubCell"/>
</dbReference>
<comment type="catalytic activity">
    <reaction evidence="10">
        <text>a ubiquinone + NADH + 5 H(+)(in) = a ubiquinol + NAD(+) + 4 H(+)(out)</text>
        <dbReference type="Rhea" id="RHEA:29091"/>
        <dbReference type="Rhea" id="RHEA-COMP:9565"/>
        <dbReference type="Rhea" id="RHEA-COMP:9566"/>
        <dbReference type="ChEBI" id="CHEBI:15378"/>
        <dbReference type="ChEBI" id="CHEBI:16389"/>
        <dbReference type="ChEBI" id="CHEBI:17976"/>
        <dbReference type="ChEBI" id="CHEBI:57540"/>
        <dbReference type="ChEBI" id="CHEBI:57945"/>
        <dbReference type="EC" id="7.1.1.2"/>
    </reaction>
</comment>
<keyword evidence="7 10" id="KW-0830">Ubiquinone</keyword>
<keyword evidence="6 11" id="KW-1133">Transmembrane helix</keyword>
<evidence type="ECO:0000256" key="6">
    <source>
        <dbReference type="ARBA" id="ARBA00022989"/>
    </source>
</evidence>
<evidence type="ECO:0000256" key="5">
    <source>
        <dbReference type="ARBA" id="ARBA00022692"/>
    </source>
</evidence>
<dbReference type="EC" id="7.1.1.2" evidence="10"/>
<keyword evidence="5 9" id="KW-0812">Transmembrane</keyword>
<dbReference type="InterPro" id="IPR001694">
    <property type="entry name" value="NADH_UbQ_OxRdtase_su1/FPO"/>
</dbReference>
<dbReference type="PANTHER" id="PTHR11432:SF3">
    <property type="entry name" value="NADH-UBIQUINONE OXIDOREDUCTASE CHAIN 1"/>
    <property type="match status" value="1"/>
</dbReference>
<keyword evidence="10 12" id="KW-0496">Mitochondrion</keyword>
<geneLocation type="mitochondrion" evidence="12"/>
<name>A0A347YCC8_9BILA</name>
<protein>
    <recommendedName>
        <fullName evidence="3 10">NADH-ubiquinone oxidoreductase chain 1</fullName>
        <ecNumber evidence="10">7.1.1.2</ecNumber>
    </recommendedName>
</protein>
<keyword evidence="4" id="KW-0813">Transport</keyword>
<evidence type="ECO:0000256" key="10">
    <source>
        <dbReference type="RuleBase" id="RU000473"/>
    </source>
</evidence>
<comment type="similarity">
    <text evidence="2 9">Belongs to the complex I subunit 1 family.</text>
</comment>
<evidence type="ECO:0000256" key="2">
    <source>
        <dbReference type="ARBA" id="ARBA00010535"/>
    </source>
</evidence>
<dbReference type="PANTHER" id="PTHR11432">
    <property type="entry name" value="NADH DEHYDROGENASE SUBUNIT 1"/>
    <property type="match status" value="1"/>
</dbReference>
<sequence length="290" mass="33660">MVIMFLLVLMIMIFLVQGVAYITLCERHLLGGSQQRVGPNKVSLLGLVQPIFDGLKLVKKEQLMSIHSVNIFFLVLPGVTFFVMYMEWFLVDYCFSFMTYENSILMFLCLIGFSVYSFLMSGVMSNSKYGVLGAVRVSNQSVSYEIVFSLYILCVIFFNGSYGFFCNGSVLFFLMFLPLFFVILAELNRAPFDFSEGESELVSGYNVEFGSVSYALFYIGEYGSLLFFSYFLVMMFFFGSLFVFFLIFCFMIFVRSSYPRFRYDMLMGLFWFVMLPLVLYFLWFFSVVVL</sequence>
<dbReference type="GO" id="GO:0008137">
    <property type="term" value="F:NADH dehydrogenase (ubiquinone) activity"/>
    <property type="evidence" value="ECO:0007669"/>
    <property type="project" value="UniProtKB-EC"/>
</dbReference>
<feature type="transmembrane region" description="Helical" evidence="11">
    <location>
        <begin position="69"/>
        <end position="91"/>
    </location>
</feature>
<feature type="transmembrane region" description="Helical" evidence="11">
    <location>
        <begin position="171"/>
        <end position="189"/>
    </location>
</feature>
<feature type="transmembrane region" description="Helical" evidence="11">
    <location>
        <begin position="6"/>
        <end position="24"/>
    </location>
</feature>
<gene>
    <name evidence="12" type="primary">ND1</name>
</gene>
<dbReference type="EMBL" id="AP017697">
    <property type="protein sequence ID" value="BAV81438.1"/>
    <property type="molecule type" value="Genomic_DNA"/>
</dbReference>